<evidence type="ECO:0000313" key="2">
    <source>
        <dbReference type="Proteomes" id="UP000827976"/>
    </source>
</evidence>
<proteinExistence type="predicted"/>
<protein>
    <submittedName>
        <fullName evidence="1">Retrotransposon gag domain-containing protein</fullName>
    </submittedName>
</protein>
<comment type="caution">
    <text evidence="1">The sequence shown here is derived from an EMBL/GenBank/DDBJ whole genome shotgun (WGS) entry which is preliminary data.</text>
</comment>
<dbReference type="EMBL" id="CM037015">
    <property type="protein sequence ID" value="KAH7681890.1"/>
    <property type="molecule type" value="Genomic_DNA"/>
</dbReference>
<evidence type="ECO:0000313" key="1">
    <source>
        <dbReference type="EMBL" id="KAH7681890.1"/>
    </source>
</evidence>
<accession>A0ACB7W3A3</accession>
<reference evidence="2" key="1">
    <citation type="journal article" date="2022" name="Nat. Commun.">
        <title>Chromosome evolution and the genetic basis of agronomically important traits in greater yam.</title>
        <authorList>
            <person name="Bredeson J.V."/>
            <person name="Lyons J.B."/>
            <person name="Oniyinde I.O."/>
            <person name="Okereke N.R."/>
            <person name="Kolade O."/>
            <person name="Nnabue I."/>
            <person name="Nwadili C.O."/>
            <person name="Hribova E."/>
            <person name="Parker M."/>
            <person name="Nwogha J."/>
            <person name="Shu S."/>
            <person name="Carlson J."/>
            <person name="Kariba R."/>
            <person name="Muthemba S."/>
            <person name="Knop K."/>
            <person name="Barton G.J."/>
            <person name="Sherwood A.V."/>
            <person name="Lopez-Montes A."/>
            <person name="Asiedu R."/>
            <person name="Jamnadass R."/>
            <person name="Muchugi A."/>
            <person name="Goodstein D."/>
            <person name="Egesi C.N."/>
            <person name="Featherston J."/>
            <person name="Asfaw A."/>
            <person name="Simpson G.G."/>
            <person name="Dolezel J."/>
            <person name="Hendre P.S."/>
            <person name="Van Deynze A."/>
            <person name="Kumar P.L."/>
            <person name="Obidiegwu J.E."/>
            <person name="Bhattacharjee R."/>
            <person name="Rokhsar D.S."/>
        </authorList>
    </citation>
    <scope>NUCLEOTIDE SEQUENCE [LARGE SCALE GENOMIC DNA]</scope>
    <source>
        <strain evidence="2">cv. TDa95/00328</strain>
    </source>
</reference>
<organism evidence="1 2">
    <name type="scientific">Dioscorea alata</name>
    <name type="common">Purple yam</name>
    <dbReference type="NCBI Taxonomy" id="55571"/>
    <lineage>
        <taxon>Eukaryota</taxon>
        <taxon>Viridiplantae</taxon>
        <taxon>Streptophyta</taxon>
        <taxon>Embryophyta</taxon>
        <taxon>Tracheophyta</taxon>
        <taxon>Spermatophyta</taxon>
        <taxon>Magnoliopsida</taxon>
        <taxon>Liliopsida</taxon>
        <taxon>Dioscoreales</taxon>
        <taxon>Dioscoreaceae</taxon>
        <taxon>Dioscorea</taxon>
    </lineage>
</organism>
<gene>
    <name evidence="1" type="ORF">IHE45_05G086700</name>
</gene>
<name>A0ACB7W3A3_DIOAL</name>
<sequence>MANQETLDAIKLLADQFQTQLQNKLEDQAAIYHSSLQKSVAALDARIEGFRLQMNGSGASHNDARFSSHHQLSDNLSSSTDIHLLPRAMRLELPKFDGTDPDGWVFRIEEFFNFHETPAHLRLRIVSFHMEGKASAWYQWMKGNNLLTTWPEFLSNVKQRFGSSPYEDHQGNLSKLSQTATVAEFQTEFEELMNKVTGISENLLISFFIAGLRPHLRREMLLQRPTTLMEAFSLARAYEARHDEVSPDQRTGFRGGTRSHPQILFPSPIKTQPSIAGIPSPSLLGRPSKASGTNAAVNPLPIRRLSPTEMQEKRLKGLCFKCDQKWTAGHRCRSQCLLFISDVDADTDDQPSDDSPPIPEAEMVTGDISSLNTLAGQDNPRSLRLLGMISNHSFQVLIDGGSTHNFIKPSLTEKLGLHVKPTHLLGSILAMVTT</sequence>
<keyword evidence="2" id="KW-1185">Reference proteome</keyword>
<dbReference type="Proteomes" id="UP000827976">
    <property type="component" value="Chromosome 5"/>
</dbReference>